<comment type="caution">
    <text evidence="2">The sequence shown here is derived from an EMBL/GenBank/DDBJ whole genome shotgun (WGS) entry which is preliminary data.</text>
</comment>
<organism evidence="2 3">
    <name type="scientific">Saccharothrix tamanrassetensis</name>
    <dbReference type="NCBI Taxonomy" id="1051531"/>
    <lineage>
        <taxon>Bacteria</taxon>
        <taxon>Bacillati</taxon>
        <taxon>Actinomycetota</taxon>
        <taxon>Actinomycetes</taxon>
        <taxon>Pseudonocardiales</taxon>
        <taxon>Pseudonocardiaceae</taxon>
        <taxon>Saccharothrix</taxon>
    </lineage>
</organism>
<accession>A0A841CCF1</accession>
<keyword evidence="3" id="KW-1185">Reference proteome</keyword>
<evidence type="ECO:0000259" key="1">
    <source>
        <dbReference type="Pfam" id="PF12770"/>
    </source>
</evidence>
<dbReference type="EMBL" id="JACHJN010000002">
    <property type="protein sequence ID" value="MBB5954660.1"/>
    <property type="molecule type" value="Genomic_DNA"/>
</dbReference>
<proteinExistence type="predicted"/>
<protein>
    <submittedName>
        <fullName evidence="2">Tetratricopeptide (TPR) repeat protein</fullName>
    </submittedName>
</protein>
<dbReference type="InterPro" id="IPR024983">
    <property type="entry name" value="CHAT_dom"/>
</dbReference>
<name>A0A841CCF1_9PSEU</name>
<feature type="domain" description="CHAT" evidence="1">
    <location>
        <begin position="503"/>
        <end position="705"/>
    </location>
</feature>
<gene>
    <name evidence="2" type="ORF">FHS29_001230</name>
</gene>
<dbReference type="SUPFAM" id="SSF48452">
    <property type="entry name" value="TPR-like"/>
    <property type="match status" value="1"/>
</dbReference>
<dbReference type="AlphaFoldDB" id="A0A841CCF1"/>
<evidence type="ECO:0000313" key="2">
    <source>
        <dbReference type="EMBL" id="MBB5954660.1"/>
    </source>
</evidence>
<dbReference type="Proteomes" id="UP000547510">
    <property type="component" value="Unassembled WGS sequence"/>
</dbReference>
<reference evidence="2 3" key="1">
    <citation type="submission" date="2020-08" db="EMBL/GenBank/DDBJ databases">
        <title>Genomic Encyclopedia of Type Strains, Phase III (KMG-III): the genomes of soil and plant-associated and newly described type strains.</title>
        <authorList>
            <person name="Whitman W."/>
        </authorList>
    </citation>
    <scope>NUCLEOTIDE SEQUENCE [LARGE SCALE GENOMIC DNA]</scope>
    <source>
        <strain evidence="2 3">CECT 8640</strain>
    </source>
</reference>
<dbReference type="Pfam" id="PF12770">
    <property type="entry name" value="CHAT"/>
    <property type="match status" value="1"/>
</dbReference>
<sequence>MTPSTAPHDTLTNSDDPHERTLALVELGRLTEARRLAEQALTSDDNPPLRLTLAWIALDQGDAETCANHLNATTFTGLDRIRAQCLRGLALCQQADPALAISSLTKTIHALRRHHDDRWLANALTGRGIARAYTLRLPEADADFTAAHTILTSLGELDRAAMCLHNKGFVAMLGGDLPTALRHYEHAARQGLRTTRRPEALTDRAEALLSAGLIREARAVLQPAVQLLDRCDRGSRLPEALLLAARCALHDNDPTAARTLAERAESLFRQQNRHRWIPAAQSVALQAGAPGSPTVIATACEHQGHHDDAAELRLTSAPHTIRRDQGTTRSRAVGWLARAHLSTTRRDAVAACLAGLRLHAPNTWPGTELADIALGHALAGSDARSALLWTERRRAHPPAPSKETADALTELRLARAQDDHHRIVSLEREIRRLALTAGTVRRAAVPLPDLVDSLADRAMLSFTSHGGRLAAVSVAARKVRLHDLGDARTFARQAKRLELSAGPSVLAELDRLVRPAGDRAVVIVPSAELERVPWASLPSCRGREISVVPSASCWLEALRKPLAVSRRLWAVGPSLRYAELEVETLQRNHGGTRAYSVGDTLREMEHADVVHIAAHGVRRTDLPLFSHLTLDDGPMHGYDFDQLENAPSVVVLSACDSGLAPVLLRRGVRAVIASVREVPDDRVVGLMVDLHAGLHTPAQTLAKAQEEHGDLGFVCVGAG</sequence>
<dbReference type="Gene3D" id="1.25.40.10">
    <property type="entry name" value="Tetratricopeptide repeat domain"/>
    <property type="match status" value="1"/>
</dbReference>
<dbReference type="InterPro" id="IPR011990">
    <property type="entry name" value="TPR-like_helical_dom_sf"/>
</dbReference>
<dbReference type="RefSeq" id="WP_184689089.1">
    <property type="nucleotide sequence ID" value="NZ_JACHJN010000002.1"/>
</dbReference>
<evidence type="ECO:0000313" key="3">
    <source>
        <dbReference type="Proteomes" id="UP000547510"/>
    </source>
</evidence>